<evidence type="ECO:0000313" key="4">
    <source>
        <dbReference type="EMBL" id="CAK9024394.1"/>
    </source>
</evidence>
<gene>
    <name evidence="4" type="ORF">CCMP2556_LOCUS15612</name>
</gene>
<evidence type="ECO:0000256" key="2">
    <source>
        <dbReference type="SAM" id="MobiDB-lite"/>
    </source>
</evidence>
<evidence type="ECO:0000256" key="1">
    <source>
        <dbReference type="PROSITE-ProRule" id="PRU00175"/>
    </source>
</evidence>
<sequence>MSPPANVPPPVPAPVESMEVDQESDGAMSDVEHDESGSGQSIVSNTTTAVQQAALVPCEERASQVGGGLPSLPEADEMVARRNVEAFISRSCTYVKYIPRSRLSECVELICPALDRCVRYEDFNRKMITAHKRIKAGLGPGRFQQTVTNRFPLTLNDASVLSVAEDLGWSPAWLQTRKAKSKAAAAVAPPALRTAEAPRPPPAPRGQAAGQTGQPAMPKTGALANAVQRFRGFVMPAGKASSVAPQPSSVVSPEAAAVQTANAATTPALTESAVVQPLTGDEAPVGPVASPEDEDLPNCGICLQPLRPQEDKTALPCCHVHHDYCLHEWRECANKMAHECPFQRHESTMLHDVEAMSTDAQAGQSSSSSAAAPGVSSEEISSRDAEVSQSIFVPADSS</sequence>
<keyword evidence="1" id="KW-0862">Zinc</keyword>
<dbReference type="EMBL" id="CAXAMN010008224">
    <property type="protein sequence ID" value="CAK9024394.1"/>
    <property type="molecule type" value="Genomic_DNA"/>
</dbReference>
<accession>A0ABP0KCW1</accession>
<feature type="region of interest" description="Disordered" evidence="2">
    <location>
        <begin position="1"/>
        <end position="42"/>
    </location>
</feature>
<name>A0ABP0KCW1_9DINO</name>
<keyword evidence="1" id="KW-0479">Metal-binding</keyword>
<feature type="compositionally biased region" description="Polar residues" evidence="2">
    <location>
        <begin position="387"/>
        <end position="398"/>
    </location>
</feature>
<evidence type="ECO:0000259" key="3">
    <source>
        <dbReference type="PROSITE" id="PS50089"/>
    </source>
</evidence>
<protein>
    <recommendedName>
        <fullName evidence="3">RING-type domain-containing protein</fullName>
    </recommendedName>
</protein>
<dbReference type="Gene3D" id="3.30.40.10">
    <property type="entry name" value="Zinc/RING finger domain, C3HC4 (zinc finger)"/>
    <property type="match status" value="1"/>
</dbReference>
<feature type="domain" description="RING-type" evidence="3">
    <location>
        <begin position="299"/>
        <end position="344"/>
    </location>
</feature>
<keyword evidence="5" id="KW-1185">Reference proteome</keyword>
<keyword evidence="1" id="KW-0863">Zinc-finger</keyword>
<reference evidence="4 5" key="1">
    <citation type="submission" date="2024-02" db="EMBL/GenBank/DDBJ databases">
        <authorList>
            <person name="Chen Y."/>
            <person name="Shah S."/>
            <person name="Dougan E. K."/>
            <person name="Thang M."/>
            <person name="Chan C."/>
        </authorList>
    </citation>
    <scope>NUCLEOTIDE SEQUENCE [LARGE SCALE GENOMIC DNA]</scope>
</reference>
<dbReference type="Proteomes" id="UP001642484">
    <property type="component" value="Unassembled WGS sequence"/>
</dbReference>
<organism evidence="4 5">
    <name type="scientific">Durusdinium trenchii</name>
    <dbReference type="NCBI Taxonomy" id="1381693"/>
    <lineage>
        <taxon>Eukaryota</taxon>
        <taxon>Sar</taxon>
        <taxon>Alveolata</taxon>
        <taxon>Dinophyceae</taxon>
        <taxon>Suessiales</taxon>
        <taxon>Symbiodiniaceae</taxon>
        <taxon>Durusdinium</taxon>
    </lineage>
</organism>
<feature type="compositionally biased region" description="Low complexity" evidence="2">
    <location>
        <begin position="205"/>
        <end position="216"/>
    </location>
</feature>
<comment type="caution">
    <text evidence="4">The sequence shown here is derived from an EMBL/GenBank/DDBJ whole genome shotgun (WGS) entry which is preliminary data.</text>
</comment>
<dbReference type="SUPFAM" id="SSF57850">
    <property type="entry name" value="RING/U-box"/>
    <property type="match status" value="1"/>
</dbReference>
<dbReference type="InterPro" id="IPR001841">
    <property type="entry name" value="Znf_RING"/>
</dbReference>
<evidence type="ECO:0000313" key="5">
    <source>
        <dbReference type="Proteomes" id="UP001642484"/>
    </source>
</evidence>
<feature type="compositionally biased region" description="Low complexity" evidence="2">
    <location>
        <begin position="360"/>
        <end position="377"/>
    </location>
</feature>
<dbReference type="InterPro" id="IPR013083">
    <property type="entry name" value="Znf_RING/FYVE/PHD"/>
</dbReference>
<feature type="region of interest" description="Disordered" evidence="2">
    <location>
        <begin position="184"/>
        <end position="218"/>
    </location>
</feature>
<feature type="compositionally biased region" description="Pro residues" evidence="2">
    <location>
        <begin position="1"/>
        <end position="13"/>
    </location>
</feature>
<dbReference type="PROSITE" id="PS50089">
    <property type="entry name" value="ZF_RING_2"/>
    <property type="match status" value="1"/>
</dbReference>
<proteinExistence type="predicted"/>
<feature type="compositionally biased region" description="Low complexity" evidence="2">
    <location>
        <begin position="184"/>
        <end position="197"/>
    </location>
</feature>
<feature type="region of interest" description="Disordered" evidence="2">
    <location>
        <begin position="357"/>
        <end position="398"/>
    </location>
</feature>